<keyword evidence="1" id="KW-0732">Signal</keyword>
<protein>
    <submittedName>
        <fullName evidence="2">Uncharacterized protein</fullName>
    </submittedName>
</protein>
<feature type="signal peptide" evidence="1">
    <location>
        <begin position="1"/>
        <end position="22"/>
    </location>
</feature>
<proteinExistence type="evidence at transcript level"/>
<evidence type="ECO:0000313" key="2">
    <source>
        <dbReference type="EMBL" id="ATU82789.1"/>
    </source>
</evidence>
<feature type="chain" id="PRO_5014830192" evidence="1">
    <location>
        <begin position="23"/>
        <end position="66"/>
    </location>
</feature>
<organism evidence="2">
    <name type="scientific">Pristhesancus plagipennis</name>
    <name type="common">Common assassin bug</name>
    <dbReference type="NCBI Taxonomy" id="1955184"/>
    <lineage>
        <taxon>Eukaryota</taxon>
        <taxon>Metazoa</taxon>
        <taxon>Ecdysozoa</taxon>
        <taxon>Arthropoda</taxon>
        <taxon>Hexapoda</taxon>
        <taxon>Insecta</taxon>
        <taxon>Pterygota</taxon>
        <taxon>Neoptera</taxon>
        <taxon>Paraneoptera</taxon>
        <taxon>Hemiptera</taxon>
        <taxon>Heteroptera</taxon>
        <taxon>Panheteroptera</taxon>
        <taxon>Cimicomorpha</taxon>
        <taxon>Reduviidae</taxon>
        <taxon>Harpactorinae</taxon>
        <taxon>Harpactorini</taxon>
        <taxon>Pristhesancus</taxon>
    </lineage>
</organism>
<evidence type="ECO:0000256" key="1">
    <source>
        <dbReference type="SAM" id="SignalP"/>
    </source>
</evidence>
<name>A0A2K8JLV8_PRIPG</name>
<accession>A0A2K8JLV8</accession>
<dbReference type="EMBL" id="KY031038">
    <property type="protein sequence ID" value="ATU82789.1"/>
    <property type="molecule type" value="mRNA"/>
</dbReference>
<reference evidence="2" key="1">
    <citation type="submission" date="2016-10" db="EMBL/GenBank/DDBJ databases">
        <title>The assassin bug Pristhesancus plagipennis produces two different types of venom.</title>
        <authorList>
            <person name="Walker A.A."/>
            <person name="Herzig V."/>
            <person name="Jin J."/>
            <person name="Fry B.G."/>
            <person name="King G.F."/>
        </authorList>
    </citation>
    <scope>NUCLEOTIDE SEQUENCE</scope>
    <source>
        <tissue evidence="2">Venom/labial glands</tissue>
    </source>
</reference>
<sequence length="66" mass="7693">MFHVSRWLHAFILFMPFFSVWTQTNVFGLMGTLSVQLPNIVGQPHFCISLLPSGFTIFRRNYNEVT</sequence>
<dbReference type="AlphaFoldDB" id="A0A2K8JLV8"/>